<dbReference type="InterPro" id="IPR016181">
    <property type="entry name" value="Acyl_CoA_acyltransferase"/>
</dbReference>
<dbReference type="RefSeq" id="XP_040667437.1">
    <property type="nucleotide sequence ID" value="XM_040810100.1"/>
</dbReference>
<dbReference type="PANTHER" id="PTHR20958">
    <property type="entry name" value="GLYCINE N-ACYLTRANSFERASE-LIKE PROTEIN"/>
    <property type="match status" value="1"/>
</dbReference>
<feature type="region of interest" description="Disordered" evidence="1">
    <location>
        <begin position="90"/>
        <end position="122"/>
    </location>
</feature>
<dbReference type="PANTHER" id="PTHR20958:SF6">
    <property type="entry name" value="GLYCINE N-ACYLTRANSFERASE-LIKE PROTEIN"/>
    <property type="match status" value="1"/>
</dbReference>
<proteinExistence type="predicted"/>
<reference evidence="3" key="1">
    <citation type="journal article" date="2017" name="Genome Biol.">
        <title>Comparative genomics reveals high biological diversity and specific adaptations in the industrially and medically important fungal genus Aspergillus.</title>
        <authorList>
            <person name="de Vries R.P."/>
            <person name="Riley R."/>
            <person name="Wiebenga A."/>
            <person name="Aguilar-Osorio G."/>
            <person name="Amillis S."/>
            <person name="Uchima C.A."/>
            <person name="Anderluh G."/>
            <person name="Asadollahi M."/>
            <person name="Askin M."/>
            <person name="Barry K."/>
            <person name="Battaglia E."/>
            <person name="Bayram O."/>
            <person name="Benocci T."/>
            <person name="Braus-Stromeyer S.A."/>
            <person name="Caldana C."/>
            <person name="Canovas D."/>
            <person name="Cerqueira G.C."/>
            <person name="Chen F."/>
            <person name="Chen W."/>
            <person name="Choi C."/>
            <person name="Clum A."/>
            <person name="Dos Santos R.A."/>
            <person name="Damasio A.R."/>
            <person name="Diallinas G."/>
            <person name="Emri T."/>
            <person name="Fekete E."/>
            <person name="Flipphi M."/>
            <person name="Freyberg S."/>
            <person name="Gallo A."/>
            <person name="Gournas C."/>
            <person name="Habgood R."/>
            <person name="Hainaut M."/>
            <person name="Harispe M.L."/>
            <person name="Henrissat B."/>
            <person name="Hilden K.S."/>
            <person name="Hope R."/>
            <person name="Hossain A."/>
            <person name="Karabika E."/>
            <person name="Karaffa L."/>
            <person name="Karanyi Z."/>
            <person name="Krasevec N."/>
            <person name="Kuo A."/>
            <person name="Kusch H."/>
            <person name="LaButti K."/>
            <person name="Lagendijk E.L."/>
            <person name="Lapidus A."/>
            <person name="Levasseur A."/>
            <person name="Lindquist E."/>
            <person name="Lipzen A."/>
            <person name="Logrieco A.F."/>
            <person name="MacCabe A."/>
            <person name="Maekelae M.R."/>
            <person name="Malavazi I."/>
            <person name="Melin P."/>
            <person name="Meyer V."/>
            <person name="Mielnichuk N."/>
            <person name="Miskei M."/>
            <person name="Molnar A.P."/>
            <person name="Mule G."/>
            <person name="Ngan C.Y."/>
            <person name="Orejas M."/>
            <person name="Orosz E."/>
            <person name="Ouedraogo J.P."/>
            <person name="Overkamp K.M."/>
            <person name="Park H.-S."/>
            <person name="Perrone G."/>
            <person name="Piumi F."/>
            <person name="Punt P.J."/>
            <person name="Ram A.F."/>
            <person name="Ramon A."/>
            <person name="Rauscher S."/>
            <person name="Record E."/>
            <person name="Riano-Pachon D.M."/>
            <person name="Robert V."/>
            <person name="Roehrig J."/>
            <person name="Ruller R."/>
            <person name="Salamov A."/>
            <person name="Salih N.S."/>
            <person name="Samson R.A."/>
            <person name="Sandor E."/>
            <person name="Sanguinetti M."/>
            <person name="Schuetze T."/>
            <person name="Sepcic K."/>
            <person name="Shelest E."/>
            <person name="Sherlock G."/>
            <person name="Sophianopoulou V."/>
            <person name="Squina F.M."/>
            <person name="Sun H."/>
            <person name="Susca A."/>
            <person name="Todd R.B."/>
            <person name="Tsang A."/>
            <person name="Unkles S.E."/>
            <person name="van de Wiele N."/>
            <person name="van Rossen-Uffink D."/>
            <person name="Oliveira J.V."/>
            <person name="Vesth T.C."/>
            <person name="Visser J."/>
            <person name="Yu J.-H."/>
            <person name="Zhou M."/>
            <person name="Andersen M.R."/>
            <person name="Archer D.B."/>
            <person name="Baker S.E."/>
            <person name="Benoit I."/>
            <person name="Brakhage A.A."/>
            <person name="Braus G.H."/>
            <person name="Fischer R."/>
            <person name="Frisvad J.C."/>
            <person name="Goldman G.H."/>
            <person name="Houbraken J."/>
            <person name="Oakley B."/>
            <person name="Pocsi I."/>
            <person name="Scazzocchio C."/>
            <person name="Seiboth B."/>
            <person name="vanKuyk P.A."/>
            <person name="Wortman J."/>
            <person name="Dyer P.S."/>
            <person name="Grigoriev I.V."/>
        </authorList>
    </citation>
    <scope>NUCLEOTIDE SEQUENCE [LARGE SCALE GENOMIC DNA]</scope>
    <source>
        <strain evidence="3">CBS 583.65</strain>
    </source>
</reference>
<feature type="compositionally biased region" description="Low complexity" evidence="1">
    <location>
        <begin position="90"/>
        <end position="109"/>
    </location>
</feature>
<keyword evidence="3" id="KW-1185">Reference proteome</keyword>
<feature type="region of interest" description="Disordered" evidence="1">
    <location>
        <begin position="313"/>
        <end position="340"/>
    </location>
</feature>
<evidence type="ECO:0000256" key="1">
    <source>
        <dbReference type="SAM" id="MobiDB-lite"/>
    </source>
</evidence>
<dbReference type="SUPFAM" id="SSF55729">
    <property type="entry name" value="Acyl-CoA N-acyltransferases (Nat)"/>
    <property type="match status" value="1"/>
</dbReference>
<evidence type="ECO:0008006" key="4">
    <source>
        <dbReference type="Google" id="ProtNLM"/>
    </source>
</evidence>
<name>A0A1L9PJR0_ASPVE</name>
<evidence type="ECO:0000313" key="3">
    <source>
        <dbReference type="Proteomes" id="UP000184073"/>
    </source>
</evidence>
<feature type="region of interest" description="Disordered" evidence="1">
    <location>
        <begin position="155"/>
        <end position="175"/>
    </location>
</feature>
<dbReference type="Gene3D" id="3.40.630.30">
    <property type="match status" value="1"/>
</dbReference>
<sequence length="445" mass="48128">MHVHNHPYTGLLAHLKAHLPQSGPLLRRIQHQITHPSPTAQVLASFPPESEPETKAGIETPWLAAYADIHRGLDTQVWVFSSLETKTKANTNFNSNSASAPTSSTSEPTQTHHDNEALSIQEKETTKSHLLSLLTHIRTKLVPPYIAWLASQPPAPVPEPEKARDEGVKKIPPHPTTSVLLGSVHKTVVELICELANETLPTKPSANQNQSQSSRPGVRIHRGQNVFYAKYCFPSSSFDDHDDDDDDKVNNDPGPEKGSLVGKGYVYTFTDSTGVSGIQEKHLDLVKHRTNIPRSKKALMAMGGVALYYRPGDDGSPASSRPVADATTSGTGAGAGADGDGEGEMPIGWAFLGFDGSLCTLHIEPEHRGKGLGGVVGKEVMKSGVGVFEPSARHHHDSIGGGEKEWFFADVAVDNIASRRVMEKMGGEIGWYVAWMVVEADIPCF</sequence>
<dbReference type="GeneID" id="63725611"/>
<dbReference type="AlphaFoldDB" id="A0A1L9PJR0"/>
<organism evidence="2 3">
    <name type="scientific">Aspergillus versicolor CBS 583.65</name>
    <dbReference type="NCBI Taxonomy" id="1036611"/>
    <lineage>
        <taxon>Eukaryota</taxon>
        <taxon>Fungi</taxon>
        <taxon>Dikarya</taxon>
        <taxon>Ascomycota</taxon>
        <taxon>Pezizomycotina</taxon>
        <taxon>Eurotiomycetes</taxon>
        <taxon>Eurotiomycetidae</taxon>
        <taxon>Eurotiales</taxon>
        <taxon>Aspergillaceae</taxon>
        <taxon>Aspergillus</taxon>
        <taxon>Aspergillus subgen. Nidulantes</taxon>
    </lineage>
</organism>
<feature type="compositionally biased region" description="Basic and acidic residues" evidence="1">
    <location>
        <begin position="159"/>
        <end position="169"/>
    </location>
</feature>
<evidence type="ECO:0000313" key="2">
    <source>
        <dbReference type="EMBL" id="OJJ01675.1"/>
    </source>
</evidence>
<dbReference type="InterPro" id="IPR053225">
    <property type="entry name" value="Acyl-CoA_N-acyltransferase"/>
</dbReference>
<dbReference type="VEuPathDB" id="FungiDB:ASPVEDRAFT_28330"/>
<feature type="compositionally biased region" description="Basic and acidic residues" evidence="1">
    <location>
        <begin position="110"/>
        <end position="122"/>
    </location>
</feature>
<gene>
    <name evidence="2" type="ORF">ASPVEDRAFT_28330</name>
</gene>
<feature type="region of interest" description="Disordered" evidence="1">
    <location>
        <begin position="239"/>
        <end position="261"/>
    </location>
</feature>
<dbReference type="STRING" id="1036611.A0A1L9PJR0"/>
<dbReference type="Proteomes" id="UP000184073">
    <property type="component" value="Unassembled WGS sequence"/>
</dbReference>
<protein>
    <recommendedName>
        <fullName evidence="4">FR47-like domain-containing protein</fullName>
    </recommendedName>
</protein>
<accession>A0A1L9PJR0</accession>
<dbReference type="EMBL" id="KV878128">
    <property type="protein sequence ID" value="OJJ01675.1"/>
    <property type="molecule type" value="Genomic_DNA"/>
</dbReference>
<dbReference type="OrthoDB" id="5335812at2759"/>